<dbReference type="Proteomes" id="UP000444980">
    <property type="component" value="Unassembled WGS sequence"/>
</dbReference>
<reference evidence="3" key="1">
    <citation type="submission" date="2019-06" db="EMBL/GenBank/DDBJ databases">
        <title>Gordonia isolated from sludge of a wastewater treatment plant.</title>
        <authorList>
            <person name="Tamura T."/>
            <person name="Aoyama K."/>
            <person name="Kang Y."/>
            <person name="Saito S."/>
            <person name="Akiyama N."/>
            <person name="Yazawa K."/>
            <person name="Gonoi T."/>
            <person name="Mikami Y."/>
        </authorList>
    </citation>
    <scope>NUCLEOTIDE SEQUENCE [LARGE SCALE GENOMIC DNA]</scope>
    <source>
        <strain evidence="3">NBRC 107697</strain>
    </source>
</reference>
<accession>A0A7M4BQ77</accession>
<dbReference type="PANTHER" id="PTHR33336">
    <property type="entry name" value="QUINOL MONOOXYGENASE YGIN-RELATED"/>
    <property type="match status" value="1"/>
</dbReference>
<evidence type="ECO:0000313" key="3">
    <source>
        <dbReference type="Proteomes" id="UP000444980"/>
    </source>
</evidence>
<comment type="caution">
    <text evidence="2">The sequence shown here is derived from an EMBL/GenBank/DDBJ whole genome shotgun (WGS) entry which is preliminary data.</text>
</comment>
<sequence>MDPAGAAGGGGVWHLCRRARRIAGSVAAMQIVNLRFYVKPELADEFPAAIADLVQATRAEPGNLWYLWSRSIDDPNEFIVVEGYTDEGFAAHAQSAHFQAGGATIAPFLAKTPDIIVRQVEGDGWEPLSVLAVD</sequence>
<keyword evidence="2" id="KW-0503">Monooxygenase</keyword>
<feature type="domain" description="ABM" evidence="1">
    <location>
        <begin position="30"/>
        <end position="117"/>
    </location>
</feature>
<protein>
    <submittedName>
        <fullName evidence="2">Antibiotic biosynthesis monooxygenase</fullName>
    </submittedName>
</protein>
<keyword evidence="2" id="KW-0560">Oxidoreductase</keyword>
<proteinExistence type="predicted"/>
<dbReference type="GO" id="GO:0004497">
    <property type="term" value="F:monooxygenase activity"/>
    <property type="evidence" value="ECO:0007669"/>
    <property type="project" value="UniProtKB-KW"/>
</dbReference>
<dbReference type="InterPro" id="IPR007138">
    <property type="entry name" value="ABM_dom"/>
</dbReference>
<dbReference type="InterPro" id="IPR011008">
    <property type="entry name" value="Dimeric_a/b-barrel"/>
</dbReference>
<evidence type="ECO:0000313" key="2">
    <source>
        <dbReference type="EMBL" id="GED96038.1"/>
    </source>
</evidence>
<gene>
    <name evidence="2" type="ORF">nbrc107697_00770</name>
</gene>
<dbReference type="Gene3D" id="3.30.70.100">
    <property type="match status" value="1"/>
</dbReference>
<keyword evidence="3" id="KW-1185">Reference proteome</keyword>
<name>A0A7M4BQ77_9ACTN</name>
<organism evidence="2 3">
    <name type="scientific">Gordonia crocea</name>
    <dbReference type="NCBI Taxonomy" id="589162"/>
    <lineage>
        <taxon>Bacteria</taxon>
        <taxon>Bacillati</taxon>
        <taxon>Actinomycetota</taxon>
        <taxon>Actinomycetes</taxon>
        <taxon>Mycobacteriales</taxon>
        <taxon>Gordoniaceae</taxon>
        <taxon>Gordonia</taxon>
    </lineage>
</organism>
<dbReference type="AlphaFoldDB" id="A0A7M4BQ77"/>
<dbReference type="Pfam" id="PF03992">
    <property type="entry name" value="ABM"/>
    <property type="match status" value="1"/>
</dbReference>
<dbReference type="InterPro" id="IPR050744">
    <property type="entry name" value="AI-2_Isomerase_LsrG"/>
</dbReference>
<dbReference type="SUPFAM" id="SSF54909">
    <property type="entry name" value="Dimeric alpha+beta barrel"/>
    <property type="match status" value="1"/>
</dbReference>
<dbReference type="EMBL" id="BJOU01000001">
    <property type="protein sequence ID" value="GED96038.1"/>
    <property type="molecule type" value="Genomic_DNA"/>
</dbReference>
<dbReference type="PROSITE" id="PS51725">
    <property type="entry name" value="ABM"/>
    <property type="match status" value="1"/>
</dbReference>
<dbReference type="PANTHER" id="PTHR33336:SF3">
    <property type="entry name" value="ABM DOMAIN-CONTAINING PROTEIN"/>
    <property type="match status" value="1"/>
</dbReference>
<evidence type="ECO:0000259" key="1">
    <source>
        <dbReference type="PROSITE" id="PS51725"/>
    </source>
</evidence>